<dbReference type="STRING" id="398580.Dshi_2413"/>
<evidence type="ECO:0000313" key="12">
    <source>
        <dbReference type="EMBL" id="ABV94147.1"/>
    </source>
</evidence>
<keyword evidence="4" id="KW-0547">Nucleotide-binding</keyword>
<evidence type="ECO:0000256" key="2">
    <source>
        <dbReference type="ARBA" id="ARBA00009441"/>
    </source>
</evidence>
<protein>
    <recommendedName>
        <fullName evidence="3 9">DNA repair protein RecN</fullName>
    </recommendedName>
    <alternativeName>
        <fullName evidence="8 9">Recombination protein N</fullName>
    </alternativeName>
</protein>
<evidence type="ECO:0000256" key="6">
    <source>
        <dbReference type="ARBA" id="ARBA00022840"/>
    </source>
</evidence>
<evidence type="ECO:0000313" key="13">
    <source>
        <dbReference type="Proteomes" id="UP000006833"/>
    </source>
</evidence>
<dbReference type="InterPro" id="IPR003395">
    <property type="entry name" value="RecF/RecN/SMC_N"/>
</dbReference>
<dbReference type="EMBL" id="CP000830">
    <property type="protein sequence ID" value="ABV94147.1"/>
    <property type="molecule type" value="Genomic_DNA"/>
</dbReference>
<evidence type="ECO:0000256" key="5">
    <source>
        <dbReference type="ARBA" id="ARBA00022763"/>
    </source>
</evidence>
<dbReference type="InterPro" id="IPR027417">
    <property type="entry name" value="P-loop_NTPase"/>
</dbReference>
<gene>
    <name evidence="12" type="primary">recN</name>
    <name evidence="12" type="ordered locus">Dshi_2413</name>
</gene>
<dbReference type="PANTHER" id="PTHR11059">
    <property type="entry name" value="DNA REPAIR PROTEIN RECN"/>
    <property type="match status" value="1"/>
</dbReference>
<comment type="similarity">
    <text evidence="2 9">Belongs to the RecN family.</text>
</comment>
<organism evidence="12 13">
    <name type="scientific">Dinoroseobacter shibae (strain DSM 16493 / NCIMB 14021 / DFL 12)</name>
    <dbReference type="NCBI Taxonomy" id="398580"/>
    <lineage>
        <taxon>Bacteria</taxon>
        <taxon>Pseudomonadati</taxon>
        <taxon>Pseudomonadota</taxon>
        <taxon>Alphaproteobacteria</taxon>
        <taxon>Rhodobacterales</taxon>
        <taxon>Roseobacteraceae</taxon>
        <taxon>Dinoroseobacter</taxon>
    </lineage>
</organism>
<dbReference type="KEGG" id="dsh:Dshi_2413"/>
<dbReference type="Pfam" id="PF02463">
    <property type="entry name" value="SMC_N"/>
    <property type="match status" value="1"/>
</dbReference>
<feature type="coiled-coil region" evidence="10">
    <location>
        <begin position="337"/>
        <end position="364"/>
    </location>
</feature>
<dbReference type="GO" id="GO:0006310">
    <property type="term" value="P:DNA recombination"/>
    <property type="evidence" value="ECO:0007669"/>
    <property type="project" value="InterPro"/>
</dbReference>
<reference evidence="13" key="1">
    <citation type="journal article" date="2010" name="ISME J.">
        <title>The complete genome sequence of the algal symbiont Dinoroseobacter shibae: a hitchhiker's guide to life in the sea.</title>
        <authorList>
            <person name="Wagner-Dobler I."/>
            <person name="Ballhausen B."/>
            <person name="Berger M."/>
            <person name="Brinkhoff T."/>
            <person name="Buchholz I."/>
            <person name="Bunk B."/>
            <person name="Cypionka H."/>
            <person name="Daniel R."/>
            <person name="Drepper T."/>
            <person name="Gerdts G."/>
            <person name="Hahnke S."/>
            <person name="Han C."/>
            <person name="Jahn D."/>
            <person name="Kalhoefer D."/>
            <person name="Kiss H."/>
            <person name="Klenk H.P."/>
            <person name="Kyrpides N."/>
            <person name="Liebl W."/>
            <person name="Liesegang H."/>
            <person name="Meincke L."/>
            <person name="Pati A."/>
            <person name="Petersen J."/>
            <person name="Piekarski T."/>
            <person name="Pommerenke C."/>
            <person name="Pradella S."/>
            <person name="Pukall R."/>
            <person name="Rabus R."/>
            <person name="Stackebrandt E."/>
            <person name="Thole S."/>
            <person name="Thompson L."/>
            <person name="Tielen P."/>
            <person name="Tomasch J."/>
            <person name="von Jan M."/>
            <person name="Wanphrut N."/>
            <person name="Wichels A."/>
            <person name="Zech H."/>
            <person name="Simon M."/>
        </authorList>
    </citation>
    <scope>NUCLEOTIDE SEQUENCE [LARGE SCALE GENOMIC DNA]</scope>
    <source>
        <strain evidence="13">DSM 16493 / NCIMB 14021 / DFL 12</strain>
    </source>
</reference>
<dbReference type="GO" id="GO:0006281">
    <property type="term" value="P:DNA repair"/>
    <property type="evidence" value="ECO:0007669"/>
    <property type="project" value="UniProtKB-KW"/>
</dbReference>
<accession>A8LS54</accession>
<dbReference type="PIRSF" id="PIRSF003128">
    <property type="entry name" value="RecN"/>
    <property type="match status" value="1"/>
</dbReference>
<evidence type="ECO:0000256" key="7">
    <source>
        <dbReference type="ARBA" id="ARBA00023204"/>
    </source>
</evidence>
<dbReference type="Proteomes" id="UP000006833">
    <property type="component" value="Chromosome"/>
</dbReference>
<dbReference type="AlphaFoldDB" id="A8LS54"/>
<evidence type="ECO:0000256" key="8">
    <source>
        <dbReference type="ARBA" id="ARBA00033408"/>
    </source>
</evidence>
<dbReference type="OrthoDB" id="9806954at2"/>
<dbReference type="PANTHER" id="PTHR11059:SF0">
    <property type="entry name" value="DNA REPAIR PROTEIN RECN"/>
    <property type="match status" value="1"/>
</dbReference>
<keyword evidence="6" id="KW-0067">ATP-binding</keyword>
<dbReference type="eggNOG" id="COG0497">
    <property type="taxonomic scope" value="Bacteria"/>
</dbReference>
<dbReference type="NCBIfam" id="TIGR00634">
    <property type="entry name" value="recN"/>
    <property type="match status" value="1"/>
</dbReference>
<evidence type="ECO:0000256" key="4">
    <source>
        <dbReference type="ARBA" id="ARBA00022741"/>
    </source>
</evidence>
<sequence length="553" mass="57849">MLARLDIRDILIIDHLVLDFRAGLNVLTGETGAGKSILLDALGFVLGWRGRADLVRQGAAQGEVTAVFDLAPDHPAFAVLRAAGFPDPEGELILRRVNTGEGRKSAYVNDRACSGTVLRALSDVLVELHGQQDDRGLLDPKGHRALLDDFGGHDRLRREVASAWRARAAAQSALETARAEVAAVAADEEFLRHAVGELDALDPQPGEEAELDIARRRMQAAEKIRADVARALQALIAPDGGAESLVVDATRWLEGVAAEADGALDAPIGALSRALVELGEASDGTERALDGLGVDPLELERTEERLFALRGLARKHGVAADDLGGFADTLRARLNTLDAGADRLQGLEQALAEAEAAYAAAAGALTAARRAAAGRLDAAMADELAPLKMERAVFGTEITPAAPGPDGADQVTFRVATNPGAPAGALNKIASGGELSRFLLALKVCLTAGTEGLTLIFDEIDRGVGGATADAVGRRLQSLAEAGQVLVVTHSPQVAALGAHHWRVEKTVQADVTLSRVVPLAPPDRVDEIARMMSGDVVTDAARAAARALLDVA</sequence>
<feature type="domain" description="RecF/RecN/SMC N-terminal" evidence="11">
    <location>
        <begin position="14"/>
        <end position="506"/>
    </location>
</feature>
<evidence type="ECO:0000256" key="10">
    <source>
        <dbReference type="SAM" id="Coils"/>
    </source>
</evidence>
<dbReference type="CDD" id="cd03241">
    <property type="entry name" value="ABC_RecN"/>
    <property type="match status" value="2"/>
</dbReference>
<dbReference type="RefSeq" id="WP_012179078.1">
    <property type="nucleotide sequence ID" value="NC_009952.1"/>
</dbReference>
<keyword evidence="13" id="KW-1185">Reference proteome</keyword>
<dbReference type="GO" id="GO:0009432">
    <property type="term" value="P:SOS response"/>
    <property type="evidence" value="ECO:0007669"/>
    <property type="project" value="TreeGrafter"/>
</dbReference>
<dbReference type="SUPFAM" id="SSF52540">
    <property type="entry name" value="P-loop containing nucleoside triphosphate hydrolases"/>
    <property type="match status" value="2"/>
</dbReference>
<proteinExistence type="inferred from homology"/>
<dbReference type="GO" id="GO:0043590">
    <property type="term" value="C:bacterial nucleoid"/>
    <property type="evidence" value="ECO:0007669"/>
    <property type="project" value="TreeGrafter"/>
</dbReference>
<dbReference type="FunFam" id="3.40.50.300:FF:000356">
    <property type="entry name" value="DNA repair protein RecN"/>
    <property type="match status" value="1"/>
</dbReference>
<name>A8LS54_DINSH</name>
<dbReference type="InterPro" id="IPR004604">
    <property type="entry name" value="DNA_recomb/repair_RecN"/>
</dbReference>
<keyword evidence="7 9" id="KW-0234">DNA repair</keyword>
<dbReference type="HOGENOM" id="CLU_018297_3_1_5"/>
<keyword evidence="5 9" id="KW-0227">DNA damage</keyword>
<evidence type="ECO:0000256" key="9">
    <source>
        <dbReference type="PIRNR" id="PIRNR003128"/>
    </source>
</evidence>
<keyword evidence="10" id="KW-0175">Coiled coil</keyword>
<evidence type="ECO:0000256" key="3">
    <source>
        <dbReference type="ARBA" id="ARBA00021315"/>
    </source>
</evidence>
<evidence type="ECO:0000256" key="1">
    <source>
        <dbReference type="ARBA" id="ARBA00003618"/>
    </source>
</evidence>
<dbReference type="Gene3D" id="3.40.50.300">
    <property type="entry name" value="P-loop containing nucleotide triphosphate hydrolases"/>
    <property type="match status" value="2"/>
</dbReference>
<evidence type="ECO:0000259" key="11">
    <source>
        <dbReference type="Pfam" id="PF02463"/>
    </source>
</evidence>
<dbReference type="GO" id="GO:0005524">
    <property type="term" value="F:ATP binding"/>
    <property type="evidence" value="ECO:0007669"/>
    <property type="project" value="UniProtKB-KW"/>
</dbReference>
<comment type="function">
    <text evidence="1 9">May be involved in recombinational repair of damaged DNA.</text>
</comment>